<evidence type="ECO:0000313" key="1">
    <source>
        <dbReference type="EMBL" id="SHM35066.1"/>
    </source>
</evidence>
<dbReference type="EMBL" id="FRCJ01000003">
    <property type="protein sequence ID" value="SHM35066.1"/>
    <property type="molecule type" value="Genomic_DNA"/>
</dbReference>
<evidence type="ECO:0000313" key="2">
    <source>
        <dbReference type="Proteomes" id="UP000184280"/>
    </source>
</evidence>
<accession>A0A1M7I2Q2</accession>
<proteinExistence type="predicted"/>
<name>A0A1M7I2Q2_XYLRU</name>
<reference evidence="1 2" key="1">
    <citation type="submission" date="2016-11" db="EMBL/GenBank/DDBJ databases">
        <authorList>
            <person name="Jaros S."/>
            <person name="Januszkiewicz K."/>
            <person name="Wedrychowicz H."/>
        </authorList>
    </citation>
    <scope>NUCLEOTIDE SEQUENCE [LARGE SCALE GENOMIC DNA]</scope>
    <source>
        <strain evidence="1 2">BPI-34</strain>
    </source>
</reference>
<organism evidence="1 2">
    <name type="scientific">Xylanibacter ruminicola</name>
    <name type="common">Prevotella ruminicola</name>
    <dbReference type="NCBI Taxonomy" id="839"/>
    <lineage>
        <taxon>Bacteria</taxon>
        <taxon>Pseudomonadati</taxon>
        <taxon>Bacteroidota</taxon>
        <taxon>Bacteroidia</taxon>
        <taxon>Bacteroidales</taxon>
        <taxon>Prevotellaceae</taxon>
        <taxon>Xylanibacter</taxon>
    </lineage>
</organism>
<sequence length="90" mass="10323">MATITLTTAAYNDAKQYAETQNLTVDEFVVSLINKYAHSKKKKKYKMQPIEKLSPEIQDILNMPMVGQLDADDINGDKARMDYFKEKYGL</sequence>
<protein>
    <submittedName>
        <fullName evidence="1">Uncharacterized protein</fullName>
    </submittedName>
</protein>
<dbReference type="RefSeq" id="WP_073044560.1">
    <property type="nucleotide sequence ID" value="NZ_FOLF01000001.1"/>
</dbReference>
<gene>
    <name evidence="1" type="ORF">SAMN04488494_1760</name>
</gene>
<dbReference type="AlphaFoldDB" id="A0A1M7I2Q2"/>
<dbReference type="Proteomes" id="UP000184280">
    <property type="component" value="Unassembled WGS sequence"/>
</dbReference>